<keyword evidence="2" id="KW-1133">Transmembrane helix</keyword>
<feature type="transmembrane region" description="Helical" evidence="2">
    <location>
        <begin position="377"/>
        <end position="396"/>
    </location>
</feature>
<dbReference type="PANTHER" id="PTHR11360:SF284">
    <property type="entry name" value="EG:103B4.3 PROTEIN-RELATED"/>
    <property type="match status" value="1"/>
</dbReference>
<feature type="transmembrane region" description="Helical" evidence="2">
    <location>
        <begin position="113"/>
        <end position="135"/>
    </location>
</feature>
<dbReference type="GO" id="GO:0008028">
    <property type="term" value="F:monocarboxylic acid transmembrane transporter activity"/>
    <property type="evidence" value="ECO:0007669"/>
    <property type="project" value="TreeGrafter"/>
</dbReference>
<dbReference type="Proteomes" id="UP001347796">
    <property type="component" value="Unassembled WGS sequence"/>
</dbReference>
<gene>
    <name evidence="3" type="ORF">SNE40_000795</name>
</gene>
<dbReference type="CDD" id="cd17352">
    <property type="entry name" value="MFS_MCT_SLC16"/>
    <property type="match status" value="1"/>
</dbReference>
<keyword evidence="2" id="KW-0812">Transmembrane</keyword>
<feature type="transmembrane region" description="Helical" evidence="2">
    <location>
        <begin position="342"/>
        <end position="365"/>
    </location>
</feature>
<dbReference type="PANTHER" id="PTHR11360">
    <property type="entry name" value="MONOCARBOXYLATE TRANSPORTER"/>
    <property type="match status" value="1"/>
</dbReference>
<dbReference type="InterPro" id="IPR036259">
    <property type="entry name" value="MFS_trans_sf"/>
</dbReference>
<feature type="transmembrane region" description="Helical" evidence="2">
    <location>
        <begin position="312"/>
        <end position="330"/>
    </location>
</feature>
<sequence length="456" mass="49700">MIVVTVKRKSSMPETGAGSWLIVLAAFFSQFIICGITYSLGVFHVVFRDHFSATHFDASWTGSILLYVTALSSIMLRFVTSYWGCRVSVMLGGILAATGLGLGMVVTELYQVYLTYGLLTGIGFGLACSPSIVAVEKCFVAGRVSALSVVVGGIGAGIITFPVIIRFLLEQYAWKGTMLILAGVALNLCVCGALMKSNPDDKEVRLLPLLSCLPLRHPLFHGMCIANLFWSFGSTVIYMYLPSYAMAKGTDFESAIFLISCIGMASFTSRMIFAFMGHNSTLDSITSIICPIGIGVVITGIFPLLFKDFAGQLGYTLLFGFYTGFWTTFLSQVSRELLGPEYIALGNGYLSFMIALGSLAAGPATAMLVQEENEFKYAFYLAGACLLWSSVIMVLFKFKKCGALEKPTAQDVKVPLITDEVVQAPESEACSEHSDRDAEREKEKPNLQWYDENLIV</sequence>
<dbReference type="Gene3D" id="1.20.1250.20">
    <property type="entry name" value="MFS general substrate transporter like domains"/>
    <property type="match status" value="1"/>
</dbReference>
<evidence type="ECO:0000313" key="3">
    <source>
        <dbReference type="EMBL" id="KAK6195343.1"/>
    </source>
</evidence>
<evidence type="ECO:0000256" key="1">
    <source>
        <dbReference type="SAM" id="MobiDB-lite"/>
    </source>
</evidence>
<evidence type="ECO:0000256" key="2">
    <source>
        <dbReference type="SAM" id="Phobius"/>
    </source>
</evidence>
<feature type="transmembrane region" description="Helical" evidence="2">
    <location>
        <begin position="174"/>
        <end position="195"/>
    </location>
</feature>
<proteinExistence type="predicted"/>
<feature type="transmembrane region" description="Helical" evidence="2">
    <location>
        <begin position="252"/>
        <end position="273"/>
    </location>
</feature>
<feature type="transmembrane region" description="Helical" evidence="2">
    <location>
        <begin position="219"/>
        <end position="240"/>
    </location>
</feature>
<feature type="transmembrane region" description="Helical" evidence="2">
    <location>
        <begin position="285"/>
        <end position="306"/>
    </location>
</feature>
<reference evidence="3 4" key="1">
    <citation type="submission" date="2024-01" db="EMBL/GenBank/DDBJ databases">
        <title>The genome of the rayed Mediterranean limpet Patella caerulea (Linnaeus, 1758).</title>
        <authorList>
            <person name="Anh-Thu Weber A."/>
            <person name="Halstead-Nussloch G."/>
        </authorList>
    </citation>
    <scope>NUCLEOTIDE SEQUENCE [LARGE SCALE GENOMIC DNA]</scope>
    <source>
        <strain evidence="3">AATW-2023a</strain>
        <tissue evidence="3">Whole specimen</tissue>
    </source>
</reference>
<dbReference type="InterPro" id="IPR050327">
    <property type="entry name" value="Proton-linked_MCT"/>
</dbReference>
<dbReference type="AlphaFoldDB" id="A0AAN8Q7G1"/>
<feature type="compositionally biased region" description="Basic and acidic residues" evidence="1">
    <location>
        <begin position="430"/>
        <end position="445"/>
    </location>
</feature>
<dbReference type="InterPro" id="IPR011701">
    <property type="entry name" value="MFS"/>
</dbReference>
<keyword evidence="4" id="KW-1185">Reference proteome</keyword>
<keyword evidence="2" id="KW-0472">Membrane</keyword>
<feature type="transmembrane region" description="Helical" evidence="2">
    <location>
        <begin position="21"/>
        <end position="47"/>
    </location>
</feature>
<feature type="transmembrane region" description="Helical" evidence="2">
    <location>
        <begin position="87"/>
        <end position="107"/>
    </location>
</feature>
<organism evidence="3 4">
    <name type="scientific">Patella caerulea</name>
    <name type="common">Rayed Mediterranean limpet</name>
    <dbReference type="NCBI Taxonomy" id="87958"/>
    <lineage>
        <taxon>Eukaryota</taxon>
        <taxon>Metazoa</taxon>
        <taxon>Spiralia</taxon>
        <taxon>Lophotrochozoa</taxon>
        <taxon>Mollusca</taxon>
        <taxon>Gastropoda</taxon>
        <taxon>Patellogastropoda</taxon>
        <taxon>Patelloidea</taxon>
        <taxon>Patellidae</taxon>
        <taxon>Patella</taxon>
    </lineage>
</organism>
<dbReference type="Pfam" id="PF07690">
    <property type="entry name" value="MFS_1"/>
    <property type="match status" value="1"/>
</dbReference>
<dbReference type="SUPFAM" id="SSF103473">
    <property type="entry name" value="MFS general substrate transporter"/>
    <property type="match status" value="1"/>
</dbReference>
<dbReference type="EMBL" id="JAZGQO010000001">
    <property type="protein sequence ID" value="KAK6195343.1"/>
    <property type="molecule type" value="Genomic_DNA"/>
</dbReference>
<accession>A0AAN8Q7G1</accession>
<name>A0AAN8Q7G1_PATCE</name>
<feature type="region of interest" description="Disordered" evidence="1">
    <location>
        <begin position="425"/>
        <end position="446"/>
    </location>
</feature>
<protein>
    <submittedName>
        <fullName evidence="3">Uncharacterized protein</fullName>
    </submittedName>
</protein>
<feature type="transmembrane region" description="Helical" evidence="2">
    <location>
        <begin position="59"/>
        <end position="80"/>
    </location>
</feature>
<feature type="transmembrane region" description="Helical" evidence="2">
    <location>
        <begin position="147"/>
        <end position="168"/>
    </location>
</feature>
<comment type="caution">
    <text evidence="3">The sequence shown here is derived from an EMBL/GenBank/DDBJ whole genome shotgun (WGS) entry which is preliminary data.</text>
</comment>
<evidence type="ECO:0000313" key="4">
    <source>
        <dbReference type="Proteomes" id="UP001347796"/>
    </source>
</evidence>